<evidence type="ECO:0000313" key="2">
    <source>
        <dbReference type="Proteomes" id="UP000290106"/>
    </source>
</evidence>
<keyword evidence="2" id="KW-1185">Reference proteome</keyword>
<evidence type="ECO:0000313" key="1">
    <source>
        <dbReference type="EMBL" id="RXS75734.1"/>
    </source>
</evidence>
<proteinExistence type="predicted"/>
<reference evidence="1 2" key="1">
    <citation type="submission" date="2019-01" db="EMBL/GenBank/DDBJ databases">
        <title>Blautia sp. nov. KGMB01111 isolated human feces.</title>
        <authorList>
            <person name="Park J.-E."/>
            <person name="Kim J.-S."/>
            <person name="Park S.-H."/>
        </authorList>
    </citation>
    <scope>NUCLEOTIDE SEQUENCE [LARGE SCALE GENOMIC DNA]</scope>
    <source>
        <strain evidence="1 2">KGMB01111</strain>
    </source>
</reference>
<dbReference type="Gene3D" id="3.40.50.1820">
    <property type="entry name" value="alpha/beta hydrolase"/>
    <property type="match status" value="1"/>
</dbReference>
<dbReference type="OrthoDB" id="2803643at2"/>
<evidence type="ECO:0008006" key="3">
    <source>
        <dbReference type="Google" id="ProtNLM"/>
    </source>
</evidence>
<gene>
    <name evidence="1" type="ORF">ETP43_11270</name>
</gene>
<comment type="caution">
    <text evidence="1">The sequence shown here is derived from an EMBL/GenBank/DDBJ whole genome shotgun (WGS) entry which is preliminary data.</text>
</comment>
<sequence length="153" mass="17524">MIKENNILEKTLEIAEKGYGTYRWSYDMRSYLPVAGAMKMVQKKEYESIACGGFSAGCDMLLRAIAFTSVRCDLMILQGPWIPVLEEHAETVVSAIREKNIALRIFCGSEDDDCLPMAKQLYEAAKWGKCNVKFTVQENNRHQFPEKMYTILH</sequence>
<name>A0A4Q1RJ06_9FIRM</name>
<dbReference type="SUPFAM" id="SSF53474">
    <property type="entry name" value="alpha/beta-Hydrolases"/>
    <property type="match status" value="1"/>
</dbReference>
<organism evidence="1 2">
    <name type="scientific">Blautia faecicola</name>
    <dbReference type="NCBI Taxonomy" id="2509240"/>
    <lineage>
        <taxon>Bacteria</taxon>
        <taxon>Bacillati</taxon>
        <taxon>Bacillota</taxon>
        <taxon>Clostridia</taxon>
        <taxon>Lachnospirales</taxon>
        <taxon>Lachnospiraceae</taxon>
        <taxon>Blautia</taxon>
    </lineage>
</organism>
<accession>A0A4Q1RJ06</accession>
<dbReference type="InterPro" id="IPR029058">
    <property type="entry name" value="AB_hydrolase_fold"/>
</dbReference>
<dbReference type="AlphaFoldDB" id="A0A4Q1RJ06"/>
<dbReference type="Proteomes" id="UP000290106">
    <property type="component" value="Unassembled WGS sequence"/>
</dbReference>
<dbReference type="EMBL" id="SDKC01000001">
    <property type="protein sequence ID" value="RXS75734.1"/>
    <property type="molecule type" value="Genomic_DNA"/>
</dbReference>
<protein>
    <recommendedName>
        <fullName evidence="3">Alpha/beta hydrolase</fullName>
    </recommendedName>
</protein>